<dbReference type="SUPFAM" id="SSF47757">
    <property type="entry name" value="Chemotaxis receptor methyltransferase CheR, N-terminal domain"/>
    <property type="match status" value="1"/>
</dbReference>
<keyword evidence="2" id="KW-0489">Methyltransferase</keyword>
<dbReference type="Pfam" id="PF03705">
    <property type="entry name" value="CheR_N"/>
    <property type="match status" value="1"/>
</dbReference>
<dbReference type="AlphaFoldDB" id="A0A099L1V5"/>
<accession>A0A099L1V5</accession>
<dbReference type="PANTHER" id="PTHR24422:SF8">
    <property type="entry name" value="CHEMOTAXIS PROTEIN"/>
    <property type="match status" value="1"/>
</dbReference>
<dbReference type="PROSITE" id="PS50123">
    <property type="entry name" value="CHER"/>
    <property type="match status" value="1"/>
</dbReference>
<dbReference type="PRINTS" id="PR00996">
    <property type="entry name" value="CHERMTFRASE"/>
</dbReference>
<name>A0A099L1V5_COLPS</name>
<dbReference type="InterPro" id="IPR029063">
    <property type="entry name" value="SAM-dependent_MTases_sf"/>
</dbReference>
<evidence type="ECO:0000313" key="3">
    <source>
        <dbReference type="Proteomes" id="UP000029868"/>
    </source>
</evidence>
<dbReference type="OrthoDB" id="9816309at2"/>
<proteinExistence type="predicted"/>
<dbReference type="PANTHER" id="PTHR24422">
    <property type="entry name" value="CHEMOTAXIS PROTEIN METHYLTRANSFERASE"/>
    <property type="match status" value="1"/>
</dbReference>
<dbReference type="Pfam" id="PF01739">
    <property type="entry name" value="CheR"/>
    <property type="match status" value="1"/>
</dbReference>
<protein>
    <submittedName>
        <fullName evidence="2">MCP methyltransferase, CheR-type</fullName>
        <ecNumber evidence="2">2.1.1.80</ecNumber>
    </submittedName>
</protein>
<dbReference type="InterPro" id="IPR000780">
    <property type="entry name" value="CheR_MeTrfase"/>
</dbReference>
<evidence type="ECO:0000259" key="1">
    <source>
        <dbReference type="PROSITE" id="PS50123"/>
    </source>
</evidence>
<dbReference type="GO" id="GO:0008983">
    <property type="term" value="F:protein-glutamate O-methyltransferase activity"/>
    <property type="evidence" value="ECO:0007669"/>
    <property type="project" value="UniProtKB-EC"/>
</dbReference>
<gene>
    <name evidence="2" type="ORF">GAB14E_1775</name>
</gene>
<keyword evidence="2" id="KW-0808">Transferase</keyword>
<comment type="caution">
    <text evidence="2">The sequence shown here is derived from an EMBL/GenBank/DDBJ whole genome shotgun (WGS) entry which is preliminary data.</text>
</comment>
<dbReference type="Gene3D" id="3.40.50.150">
    <property type="entry name" value="Vaccinia Virus protein VP39"/>
    <property type="match status" value="1"/>
</dbReference>
<sequence>MTVKEPSKAILSELKLLSQENTTALEVDMFLDAIYKQYGYDFRHYARSSLLRRIDHCLEREKKRYISELIPCVIHDRFFFDRFLQDMSITVTSMFRDPHMFKMLREKIIPKLSTYPSINIWHVGCATGEEVYSTAIILDEAGLLNRSRIYATDYNNNSLTVAESATYPIAGIRQFSKNYQDSGGLSSFADYYHAGADSVVFSNKLRNKITFAHHNLMKDGVFAEMHLILCRNVLIYFDQTLQNQVLTTLADSLVHRGFLMLGDKESLDFSSVAQLFDKPFNKQRIYRKKLLT</sequence>
<dbReference type="GO" id="GO:0032259">
    <property type="term" value="P:methylation"/>
    <property type="evidence" value="ECO:0007669"/>
    <property type="project" value="UniProtKB-KW"/>
</dbReference>
<organism evidence="2 3">
    <name type="scientific">Colwellia psychrerythraea</name>
    <name type="common">Vibrio psychroerythus</name>
    <dbReference type="NCBI Taxonomy" id="28229"/>
    <lineage>
        <taxon>Bacteria</taxon>
        <taxon>Pseudomonadati</taxon>
        <taxon>Pseudomonadota</taxon>
        <taxon>Gammaproteobacteria</taxon>
        <taxon>Alteromonadales</taxon>
        <taxon>Colwelliaceae</taxon>
        <taxon>Colwellia</taxon>
    </lineage>
</organism>
<reference evidence="2 3" key="1">
    <citation type="submission" date="2014-08" db="EMBL/GenBank/DDBJ databases">
        <title>Genomic and Phenotypic Diversity of Colwellia psychrerythraea strains from Disparate Marine Basins.</title>
        <authorList>
            <person name="Techtmann S.M."/>
            <person name="Stelling S.C."/>
            <person name="Utturkar S.M."/>
            <person name="Alshibli N."/>
            <person name="Harris A."/>
            <person name="Brown S.D."/>
            <person name="Hazen T.C."/>
        </authorList>
    </citation>
    <scope>NUCLEOTIDE SEQUENCE [LARGE SCALE GENOMIC DNA]</scope>
    <source>
        <strain evidence="2 3">GAB14E</strain>
    </source>
</reference>
<evidence type="ECO:0000313" key="2">
    <source>
        <dbReference type="EMBL" id="KGJ95863.1"/>
    </source>
</evidence>
<dbReference type="InterPro" id="IPR022642">
    <property type="entry name" value="CheR_C"/>
</dbReference>
<dbReference type="SMART" id="SM00138">
    <property type="entry name" value="MeTrc"/>
    <property type="match status" value="1"/>
</dbReference>
<dbReference type="SUPFAM" id="SSF53335">
    <property type="entry name" value="S-adenosyl-L-methionine-dependent methyltransferases"/>
    <property type="match status" value="1"/>
</dbReference>
<dbReference type="PATRIC" id="fig|28229.3.peg.1376"/>
<dbReference type="RefSeq" id="WP_081967742.1">
    <property type="nucleotide sequence ID" value="NZ_JQEC01000014.1"/>
</dbReference>
<dbReference type="Proteomes" id="UP000029868">
    <property type="component" value="Unassembled WGS sequence"/>
</dbReference>
<dbReference type="EC" id="2.1.1.80" evidence="2"/>
<feature type="domain" description="CheR-type methyltransferase" evidence="1">
    <location>
        <begin position="15"/>
        <end position="267"/>
    </location>
</feature>
<dbReference type="EMBL" id="JQEC01000014">
    <property type="protein sequence ID" value="KGJ95863.1"/>
    <property type="molecule type" value="Genomic_DNA"/>
</dbReference>
<dbReference type="InterPro" id="IPR022641">
    <property type="entry name" value="CheR_N"/>
</dbReference>
<dbReference type="InterPro" id="IPR050903">
    <property type="entry name" value="Bact_Chemotaxis_MeTrfase"/>
</dbReference>